<dbReference type="AlphaFoldDB" id="A0A4R1MJ64"/>
<proteinExistence type="predicted"/>
<feature type="signal peptide" evidence="2">
    <location>
        <begin position="1"/>
        <end position="23"/>
    </location>
</feature>
<dbReference type="PROSITE" id="PS51257">
    <property type="entry name" value="PROKAR_LIPOPROTEIN"/>
    <property type="match status" value="1"/>
</dbReference>
<evidence type="ECO:0000313" key="3">
    <source>
        <dbReference type="EMBL" id="TCK92497.1"/>
    </source>
</evidence>
<organism evidence="3 4">
    <name type="scientific">Natranaerovirga hydrolytica</name>
    <dbReference type="NCBI Taxonomy" id="680378"/>
    <lineage>
        <taxon>Bacteria</taxon>
        <taxon>Bacillati</taxon>
        <taxon>Bacillota</taxon>
        <taxon>Clostridia</taxon>
        <taxon>Lachnospirales</taxon>
        <taxon>Natranaerovirgaceae</taxon>
        <taxon>Natranaerovirga</taxon>
    </lineage>
</organism>
<reference evidence="3 4" key="1">
    <citation type="submission" date="2019-03" db="EMBL/GenBank/DDBJ databases">
        <title>Genomic Encyclopedia of Type Strains, Phase IV (KMG-IV): sequencing the most valuable type-strain genomes for metagenomic binning, comparative biology and taxonomic classification.</title>
        <authorList>
            <person name="Goeker M."/>
        </authorList>
    </citation>
    <scope>NUCLEOTIDE SEQUENCE [LARGE SCALE GENOMIC DNA]</scope>
    <source>
        <strain evidence="3 4">DSM 24176</strain>
    </source>
</reference>
<sequence length="427" mass="46021">MKKKLAILMAVMMVLVLSLSGCGSSEGTPDSNDQGLNDNGLNDNGSSDSQENITVAVAWNSMEATTQVRMKYLEDHLGPALGIDFIFSEIISDTSELMNFLENSHAAGADALLSSVTDGIEQLVSRADELGVYTAVVSSNLYEEVAEIPTFMGVTGIDLGRVADSYGELIDEQFDSAEPGSFLIVTGGAAMGVSSHREATRSMLETLQEKYGLTYDRSIDDLAGINSTTQISTGNEDVDITIVPGFPNVDGYISGVSRLLQSGDYNAILSVYATVDTFATVIDEAEKALNKNITVLCQANFGETTKRAFETVDSTGNPNLDGAIIYPGTVNDAYGIVLLYNAVTGHSDVVNPEGRAVVMAPGPLVVQNAEAYGMLEDLDTRDDMYVYTADEVKEMLKEYNEDVDYDFLMNVTSEFSTEDIIERRGLQ</sequence>
<dbReference type="SUPFAM" id="SSF53822">
    <property type="entry name" value="Periplasmic binding protein-like I"/>
    <property type="match status" value="1"/>
</dbReference>
<keyword evidence="4" id="KW-1185">Reference proteome</keyword>
<evidence type="ECO:0000256" key="2">
    <source>
        <dbReference type="SAM" id="SignalP"/>
    </source>
</evidence>
<protein>
    <recommendedName>
        <fullName evidence="5">ABC-type sugar transport system substrate-binding protein</fullName>
    </recommendedName>
</protein>
<dbReference type="RefSeq" id="WP_132282924.1">
    <property type="nucleotide sequence ID" value="NZ_SMGQ01000014.1"/>
</dbReference>
<gene>
    <name evidence="3" type="ORF">EDC19_2232</name>
</gene>
<keyword evidence="2" id="KW-0732">Signal</keyword>
<dbReference type="EMBL" id="SMGQ01000014">
    <property type="protein sequence ID" value="TCK92497.1"/>
    <property type="molecule type" value="Genomic_DNA"/>
</dbReference>
<dbReference type="Proteomes" id="UP000294545">
    <property type="component" value="Unassembled WGS sequence"/>
</dbReference>
<dbReference type="Gene3D" id="3.40.50.2300">
    <property type="match status" value="2"/>
</dbReference>
<dbReference type="OrthoDB" id="2049585at2"/>
<dbReference type="InterPro" id="IPR028082">
    <property type="entry name" value="Peripla_BP_I"/>
</dbReference>
<feature type="chain" id="PRO_5039473426" description="ABC-type sugar transport system substrate-binding protein" evidence="2">
    <location>
        <begin position="24"/>
        <end position="427"/>
    </location>
</feature>
<evidence type="ECO:0008006" key="5">
    <source>
        <dbReference type="Google" id="ProtNLM"/>
    </source>
</evidence>
<evidence type="ECO:0000256" key="1">
    <source>
        <dbReference type="SAM" id="MobiDB-lite"/>
    </source>
</evidence>
<evidence type="ECO:0000313" key="4">
    <source>
        <dbReference type="Proteomes" id="UP000294545"/>
    </source>
</evidence>
<feature type="region of interest" description="Disordered" evidence="1">
    <location>
        <begin position="26"/>
        <end position="47"/>
    </location>
</feature>
<accession>A0A4R1MJ64</accession>
<name>A0A4R1MJ64_9FIRM</name>
<comment type="caution">
    <text evidence="3">The sequence shown here is derived from an EMBL/GenBank/DDBJ whole genome shotgun (WGS) entry which is preliminary data.</text>
</comment>